<organism evidence="1 2">
    <name type="scientific">Microbacterium jejuense</name>
    <dbReference type="NCBI Taxonomy" id="1263637"/>
    <lineage>
        <taxon>Bacteria</taxon>
        <taxon>Bacillati</taxon>
        <taxon>Actinomycetota</taxon>
        <taxon>Actinomycetes</taxon>
        <taxon>Micrococcales</taxon>
        <taxon>Microbacteriaceae</taxon>
        <taxon>Microbacterium</taxon>
    </lineage>
</organism>
<proteinExistence type="predicted"/>
<sequence>MEALVSDPASETGVALSAAIVGSAFPAVSALKYGDPEDSTTDQTAAVQQVIDEVAAAGGGVISWPARLIVADIILRTNVRIIGQGFGRSVIKAPAGSTRKGIVTIDQSGGPVRRVYLSDVSISGNGNPNQWGIFFKGVAGSIAPFDGGLWYSDFERLRISNTLPGGILMQGGPVSSLLPQQFLNFRSVHIQLTSGTYPNWVGIRIAGQVGQVHFDQVEASYRGTNFELGTNYGAAGLYVSREIDDSGAIISDRYPYALKFTTCTFQGCVVGARLDRVQGCTLESPWFEDNQSGILFEQSCSSCSVVDGTFADSGSNGAGTGYIAQATGTAYGEIDNPTVLGAYDRTWVNSTGQGHLRVWNAGNGSASIANFPKQFAAAGTLVTARERYISITGATTVTSFTSYLDPDEVLYVRLLSDVTINGSSGNIRFPTGVNNTTLTFRAGARLAFKFDKNGNLFTLMSMSDRVLVNAAFRIEGDSGNGYFDYRSQSADPAAPTSGYARLFMRTNGSGKGELCVRFATGAVQVLATEP</sequence>
<dbReference type="Proteomes" id="UP001196843">
    <property type="component" value="Unassembled WGS sequence"/>
</dbReference>
<evidence type="ECO:0000313" key="2">
    <source>
        <dbReference type="Proteomes" id="UP001196843"/>
    </source>
</evidence>
<dbReference type="Gene3D" id="2.160.20.10">
    <property type="entry name" value="Single-stranded right-handed beta-helix, Pectin lyase-like"/>
    <property type="match status" value="1"/>
</dbReference>
<evidence type="ECO:0008006" key="3">
    <source>
        <dbReference type="Google" id="ProtNLM"/>
    </source>
</evidence>
<dbReference type="InterPro" id="IPR011050">
    <property type="entry name" value="Pectin_lyase_fold/virulence"/>
</dbReference>
<dbReference type="RefSeq" id="WP_220299815.1">
    <property type="nucleotide sequence ID" value="NZ_JAEUAW010000003.1"/>
</dbReference>
<dbReference type="InterPro" id="IPR012334">
    <property type="entry name" value="Pectin_lyas_fold"/>
</dbReference>
<gene>
    <name evidence="1" type="ORF">JNB62_05310</name>
</gene>
<evidence type="ECO:0000313" key="1">
    <source>
        <dbReference type="EMBL" id="MBW9093093.1"/>
    </source>
</evidence>
<protein>
    <recommendedName>
        <fullName evidence="3">Pectate lyase superfamily protein</fullName>
    </recommendedName>
</protein>
<accession>A0ABS7HJV1</accession>
<keyword evidence="2" id="KW-1185">Reference proteome</keyword>
<name>A0ABS7HJV1_9MICO</name>
<dbReference type="SUPFAM" id="SSF51126">
    <property type="entry name" value="Pectin lyase-like"/>
    <property type="match status" value="1"/>
</dbReference>
<dbReference type="EMBL" id="JAEUAW010000003">
    <property type="protein sequence ID" value="MBW9093093.1"/>
    <property type="molecule type" value="Genomic_DNA"/>
</dbReference>
<comment type="caution">
    <text evidence="1">The sequence shown here is derived from an EMBL/GenBank/DDBJ whole genome shotgun (WGS) entry which is preliminary data.</text>
</comment>
<reference evidence="1 2" key="1">
    <citation type="journal article" date="2021" name="MBio">
        <title>Poor Competitiveness of Bradyrhizobium in Pigeon Pea Root Colonization in Indian Soils.</title>
        <authorList>
            <person name="Chalasani D."/>
            <person name="Basu A."/>
            <person name="Pullabhotla S.V.S.R.N."/>
            <person name="Jorrin B."/>
            <person name="Neal A.L."/>
            <person name="Poole P.S."/>
            <person name="Podile A.R."/>
            <person name="Tkacz A."/>
        </authorList>
    </citation>
    <scope>NUCLEOTIDE SEQUENCE [LARGE SCALE GENOMIC DNA]</scope>
    <source>
        <strain evidence="1 2">HU14</strain>
    </source>
</reference>